<dbReference type="Proteomes" id="UP000298327">
    <property type="component" value="Unassembled WGS sequence"/>
</dbReference>
<reference evidence="2 3" key="1">
    <citation type="submission" date="2019-02" db="EMBL/GenBank/DDBJ databases">
        <title>Genome sequencing of the rare red list fungi Dentipellis fragilis.</title>
        <authorList>
            <person name="Buettner E."/>
            <person name="Kellner H."/>
        </authorList>
    </citation>
    <scope>NUCLEOTIDE SEQUENCE [LARGE SCALE GENOMIC DNA]</scope>
    <source>
        <strain evidence="2 3">DSM 105465</strain>
    </source>
</reference>
<dbReference type="EMBL" id="SEOQ01000020">
    <property type="protein sequence ID" value="TFY72245.1"/>
    <property type="molecule type" value="Genomic_DNA"/>
</dbReference>
<feature type="region of interest" description="Disordered" evidence="1">
    <location>
        <begin position="41"/>
        <end position="65"/>
    </location>
</feature>
<evidence type="ECO:0000313" key="3">
    <source>
        <dbReference type="Proteomes" id="UP000298327"/>
    </source>
</evidence>
<evidence type="ECO:0000256" key="1">
    <source>
        <dbReference type="SAM" id="MobiDB-lite"/>
    </source>
</evidence>
<dbReference type="AlphaFoldDB" id="A0A4Y9ZBS0"/>
<evidence type="ECO:0000313" key="2">
    <source>
        <dbReference type="EMBL" id="TFY72245.1"/>
    </source>
</evidence>
<sequence length="123" mass="13639">MGGTQEGIGWGKPEGMGDAAKAVEITPAKAARVANNEDEKGTFKFPGLAVNNNDEGPKLKQKKSMPWRPCFSDKWIQRKTWTVFNEENNPDMPILNIAIPESLFTDDDAAWLADEEDVGDEEE</sequence>
<proteinExistence type="predicted"/>
<accession>A0A4Y9ZBS0</accession>
<gene>
    <name evidence="2" type="ORF">EVG20_g748</name>
</gene>
<protein>
    <submittedName>
        <fullName evidence="2">Uncharacterized protein</fullName>
    </submittedName>
</protein>
<name>A0A4Y9ZBS0_9AGAM</name>
<comment type="caution">
    <text evidence="2">The sequence shown here is derived from an EMBL/GenBank/DDBJ whole genome shotgun (WGS) entry which is preliminary data.</text>
</comment>
<organism evidence="2 3">
    <name type="scientific">Dentipellis fragilis</name>
    <dbReference type="NCBI Taxonomy" id="205917"/>
    <lineage>
        <taxon>Eukaryota</taxon>
        <taxon>Fungi</taxon>
        <taxon>Dikarya</taxon>
        <taxon>Basidiomycota</taxon>
        <taxon>Agaricomycotina</taxon>
        <taxon>Agaricomycetes</taxon>
        <taxon>Russulales</taxon>
        <taxon>Hericiaceae</taxon>
        <taxon>Dentipellis</taxon>
    </lineage>
</organism>
<keyword evidence="3" id="KW-1185">Reference proteome</keyword>